<reference evidence="5 6" key="1">
    <citation type="journal article" date="2018" name="Mol. Biol. Evol.">
        <title>Broad Genomic Sampling Reveals a Smut Pathogenic Ancestry of the Fungal Clade Ustilaginomycotina.</title>
        <authorList>
            <person name="Kijpornyongpan T."/>
            <person name="Mondo S.J."/>
            <person name="Barry K."/>
            <person name="Sandor L."/>
            <person name="Lee J."/>
            <person name="Lipzen A."/>
            <person name="Pangilinan J."/>
            <person name="LaButti K."/>
            <person name="Hainaut M."/>
            <person name="Henrissat B."/>
            <person name="Grigoriev I.V."/>
            <person name="Spatafora J.W."/>
            <person name="Aime M.C."/>
        </authorList>
    </citation>
    <scope>NUCLEOTIDE SEQUENCE [LARGE SCALE GENOMIC DNA]</scope>
    <source>
        <strain evidence="5 6">MCA 4658</strain>
    </source>
</reference>
<dbReference type="RefSeq" id="XP_025366570.1">
    <property type="nucleotide sequence ID" value="XM_025516491.1"/>
</dbReference>
<dbReference type="Pfam" id="PF13561">
    <property type="entry name" value="adh_short_C2"/>
    <property type="match status" value="1"/>
</dbReference>
<dbReference type="OrthoDB" id="294295at2759"/>
<dbReference type="EMBL" id="KZ819469">
    <property type="protein sequence ID" value="PWN39410.1"/>
    <property type="molecule type" value="Genomic_DNA"/>
</dbReference>
<accession>A0A316VQ02</accession>
<feature type="compositionally biased region" description="Low complexity" evidence="4">
    <location>
        <begin position="67"/>
        <end position="80"/>
    </location>
</feature>
<protein>
    <submittedName>
        <fullName evidence="5">NAD(P)-binding protein</fullName>
    </submittedName>
</protein>
<keyword evidence="6" id="KW-1185">Reference proteome</keyword>
<dbReference type="SUPFAM" id="SSF51735">
    <property type="entry name" value="NAD(P)-binding Rossmann-fold domains"/>
    <property type="match status" value="1"/>
</dbReference>
<dbReference type="STRING" id="1522189.A0A316VQ02"/>
<dbReference type="FunFam" id="3.40.50.720:FF:000084">
    <property type="entry name" value="Short-chain dehydrogenase reductase"/>
    <property type="match status" value="1"/>
</dbReference>
<evidence type="ECO:0000256" key="3">
    <source>
        <dbReference type="ARBA" id="ARBA00023002"/>
    </source>
</evidence>
<dbReference type="PRINTS" id="PR00080">
    <property type="entry name" value="SDRFAMILY"/>
</dbReference>
<dbReference type="PROSITE" id="PS00061">
    <property type="entry name" value="ADH_SHORT"/>
    <property type="match status" value="1"/>
</dbReference>
<evidence type="ECO:0000256" key="4">
    <source>
        <dbReference type="SAM" id="MobiDB-lite"/>
    </source>
</evidence>
<evidence type="ECO:0000313" key="5">
    <source>
        <dbReference type="EMBL" id="PWN39410.1"/>
    </source>
</evidence>
<proteinExistence type="inferred from homology"/>
<dbReference type="Gene3D" id="3.40.50.720">
    <property type="entry name" value="NAD(P)-binding Rossmann-like Domain"/>
    <property type="match status" value="1"/>
</dbReference>
<dbReference type="InterPro" id="IPR020904">
    <property type="entry name" value="Sc_DH/Rdtase_CS"/>
</dbReference>
<evidence type="ECO:0000313" key="6">
    <source>
        <dbReference type="Proteomes" id="UP000245783"/>
    </source>
</evidence>
<dbReference type="Proteomes" id="UP000245783">
    <property type="component" value="Unassembled WGS sequence"/>
</dbReference>
<dbReference type="InParanoid" id="A0A316VQ02"/>
<dbReference type="PANTHER" id="PTHR42760:SF5">
    <property type="entry name" value="2-DEHYDRO-3-DEOXY-D-GLUCONATE 5-DEHYDROGENASE"/>
    <property type="match status" value="1"/>
</dbReference>
<feature type="region of interest" description="Disordered" evidence="4">
    <location>
        <begin position="64"/>
        <end position="83"/>
    </location>
</feature>
<keyword evidence="3" id="KW-0560">Oxidoreductase</keyword>
<gene>
    <name evidence="5" type="ORF">IE81DRAFT_350195</name>
</gene>
<dbReference type="InterPro" id="IPR002347">
    <property type="entry name" value="SDR_fam"/>
</dbReference>
<comment type="similarity">
    <text evidence="1">Belongs to the short-chain dehydrogenases/reductases (SDR) family.</text>
</comment>
<dbReference type="PANTHER" id="PTHR42760">
    <property type="entry name" value="SHORT-CHAIN DEHYDROGENASES/REDUCTASES FAMILY MEMBER"/>
    <property type="match status" value="1"/>
</dbReference>
<sequence length="291" mass="31005">MSLPSAPTAAHTRTDIPSTSLFSLAGKQAILTGATRGIGKGCAVALAEAGASCCLVLRPTTSSNADSQTGTHSHSQQQQHEALRDLPTDQGQRHCVVYADLADSHSVKGVFEAALKKDEVRGKVDILVNVGGIQRRNEAVDFAEEDWDEVINVNLKTVWLLSQQAGKHFLSRPGGGKIINFGSLLTFQGGICIPAYASSKGAVGQLTKALSNEWATHSVQVNAIAPGYISTDMTEKLQQDPVRERQISERIPAGRWGTPRDFAGPIVFLASEASAYVTGEILVVDGGWMAR</sequence>
<organism evidence="5 6">
    <name type="scientific">Ceraceosorus guamensis</name>
    <dbReference type="NCBI Taxonomy" id="1522189"/>
    <lineage>
        <taxon>Eukaryota</taxon>
        <taxon>Fungi</taxon>
        <taxon>Dikarya</taxon>
        <taxon>Basidiomycota</taxon>
        <taxon>Ustilaginomycotina</taxon>
        <taxon>Exobasidiomycetes</taxon>
        <taxon>Ceraceosorales</taxon>
        <taxon>Ceraceosoraceae</taxon>
        <taxon>Ceraceosorus</taxon>
    </lineage>
</organism>
<dbReference type="AlphaFoldDB" id="A0A316VQ02"/>
<dbReference type="GeneID" id="37038361"/>
<dbReference type="InterPro" id="IPR036291">
    <property type="entry name" value="NAD(P)-bd_dom_sf"/>
</dbReference>
<keyword evidence="2" id="KW-0521">NADP</keyword>
<dbReference type="GO" id="GO:0016616">
    <property type="term" value="F:oxidoreductase activity, acting on the CH-OH group of donors, NAD or NADP as acceptor"/>
    <property type="evidence" value="ECO:0007669"/>
    <property type="project" value="TreeGrafter"/>
</dbReference>
<name>A0A316VQ02_9BASI</name>
<evidence type="ECO:0000256" key="2">
    <source>
        <dbReference type="ARBA" id="ARBA00022857"/>
    </source>
</evidence>
<evidence type="ECO:0000256" key="1">
    <source>
        <dbReference type="ARBA" id="ARBA00006484"/>
    </source>
</evidence>
<dbReference type="PRINTS" id="PR00081">
    <property type="entry name" value="GDHRDH"/>
</dbReference>